<accession>A0A7X2LXZ4</accession>
<name>A0A7X2LXZ4_9BACI</name>
<evidence type="ECO:0000313" key="4">
    <source>
        <dbReference type="Proteomes" id="UP000448867"/>
    </source>
</evidence>
<keyword evidence="3" id="KW-0808">Transferase</keyword>
<dbReference type="AlphaFoldDB" id="A0A7X2LXZ4"/>
<reference evidence="3 4" key="1">
    <citation type="submission" date="2019-11" db="EMBL/GenBank/DDBJ databases">
        <title>Bacillus lacus genome.</title>
        <authorList>
            <person name="Allen C.J."/>
            <person name="Newman J.D."/>
        </authorList>
    </citation>
    <scope>NUCLEOTIDE SEQUENCE [LARGE SCALE GENOMIC DNA]</scope>
    <source>
        <strain evidence="3 4">KCTC 33946</strain>
    </source>
</reference>
<dbReference type="Gene3D" id="3.40.50.2000">
    <property type="entry name" value="Glycogen Phosphorylase B"/>
    <property type="match status" value="2"/>
</dbReference>
<evidence type="ECO:0000259" key="1">
    <source>
        <dbReference type="Pfam" id="PF00534"/>
    </source>
</evidence>
<dbReference type="InterPro" id="IPR028098">
    <property type="entry name" value="Glyco_trans_4-like_N"/>
</dbReference>
<dbReference type="PANTHER" id="PTHR45947">
    <property type="entry name" value="SULFOQUINOVOSYL TRANSFERASE SQD2"/>
    <property type="match status" value="1"/>
</dbReference>
<dbReference type="OrthoDB" id="9815550at2"/>
<dbReference type="Proteomes" id="UP000448867">
    <property type="component" value="Unassembled WGS sequence"/>
</dbReference>
<dbReference type="Pfam" id="PF13439">
    <property type="entry name" value="Glyco_transf_4"/>
    <property type="match status" value="1"/>
</dbReference>
<dbReference type="Pfam" id="PF00534">
    <property type="entry name" value="Glycos_transf_1"/>
    <property type="match status" value="1"/>
</dbReference>
<gene>
    <name evidence="3" type="ORF">GJU40_13055</name>
</gene>
<dbReference type="SUPFAM" id="SSF53756">
    <property type="entry name" value="UDP-Glycosyltransferase/glycogen phosphorylase"/>
    <property type="match status" value="1"/>
</dbReference>
<dbReference type="CDD" id="cd03801">
    <property type="entry name" value="GT4_PimA-like"/>
    <property type="match status" value="1"/>
</dbReference>
<keyword evidence="4" id="KW-1185">Reference proteome</keyword>
<dbReference type="InterPro" id="IPR050194">
    <property type="entry name" value="Glycosyltransferase_grp1"/>
</dbReference>
<dbReference type="PANTHER" id="PTHR45947:SF3">
    <property type="entry name" value="SULFOQUINOVOSYL TRANSFERASE SQD2"/>
    <property type="match status" value="1"/>
</dbReference>
<feature type="domain" description="Glycosyl transferase family 1" evidence="1">
    <location>
        <begin position="222"/>
        <end position="382"/>
    </location>
</feature>
<sequence length="410" mass="45653">MKILVVSYNPLPFPGGIWTFVSRLTDRLREAGHTVDILALNQQTLNYRIIGQPEAVTEEVFRNDIAARLSQEVPPLPPYSFMYNTESMCCLLEMTAAHYGLEQYDVIYAQDIISAGVLGKIRPPAVPVVTSLHGYLLGEIFYYLKSTGKYPSDDEIHHSAEYAYFNGLEEKGYALSQKIHVQSFWMRDILTTHSHVPTAKIALFSYGMDIDAFLSAATPQHSNDSSRKKIILYTGRLVYLKGISTLIEALGILSKVSTNWECWIVGDGERKNSLQEQCKILGIENLVVFPGVTSDIHSYLNKADIFVMPSLQDTQPHAVMEAQLSSLPVVVSDAAGLPEMVSQGNNGLVFPVENSSVLSSLLLSLLTDDEGRILMGQNAREWAKQKWSLDVMVSNFQTLFGEAVQSLQHE</sequence>
<protein>
    <submittedName>
        <fullName evidence="3">Glycosyltransferase</fullName>
    </submittedName>
</protein>
<dbReference type="InterPro" id="IPR001296">
    <property type="entry name" value="Glyco_trans_1"/>
</dbReference>
<evidence type="ECO:0000259" key="2">
    <source>
        <dbReference type="Pfam" id="PF13439"/>
    </source>
</evidence>
<dbReference type="EMBL" id="WKKI01000026">
    <property type="protein sequence ID" value="MRX73070.1"/>
    <property type="molecule type" value="Genomic_DNA"/>
</dbReference>
<dbReference type="GO" id="GO:0016757">
    <property type="term" value="F:glycosyltransferase activity"/>
    <property type="evidence" value="ECO:0007669"/>
    <property type="project" value="InterPro"/>
</dbReference>
<organism evidence="3 4">
    <name type="scientific">Metabacillus lacus</name>
    <dbReference type="NCBI Taxonomy" id="1983721"/>
    <lineage>
        <taxon>Bacteria</taxon>
        <taxon>Bacillati</taxon>
        <taxon>Bacillota</taxon>
        <taxon>Bacilli</taxon>
        <taxon>Bacillales</taxon>
        <taxon>Bacillaceae</taxon>
        <taxon>Metabacillus</taxon>
    </lineage>
</organism>
<dbReference type="RefSeq" id="WP_154308371.1">
    <property type="nucleotide sequence ID" value="NZ_WKKI01000026.1"/>
</dbReference>
<feature type="domain" description="Glycosyltransferase subfamily 4-like N-terminal" evidence="2">
    <location>
        <begin position="14"/>
        <end position="211"/>
    </location>
</feature>
<proteinExistence type="predicted"/>
<evidence type="ECO:0000313" key="3">
    <source>
        <dbReference type="EMBL" id="MRX73070.1"/>
    </source>
</evidence>
<comment type="caution">
    <text evidence="3">The sequence shown here is derived from an EMBL/GenBank/DDBJ whole genome shotgun (WGS) entry which is preliminary data.</text>
</comment>